<evidence type="ECO:0000256" key="1">
    <source>
        <dbReference type="SAM" id="Coils"/>
    </source>
</evidence>
<feature type="compositionally biased region" description="Polar residues" evidence="2">
    <location>
        <begin position="451"/>
        <end position="461"/>
    </location>
</feature>
<feature type="coiled-coil region" evidence="1">
    <location>
        <begin position="259"/>
        <end position="286"/>
    </location>
</feature>
<dbReference type="AlphaFoldDB" id="A0A828Z411"/>
<evidence type="ECO:0000313" key="3">
    <source>
        <dbReference type="EMBL" id="EKR64316.1"/>
    </source>
</evidence>
<evidence type="ECO:0000256" key="2">
    <source>
        <dbReference type="SAM" id="MobiDB-lite"/>
    </source>
</evidence>
<gene>
    <name evidence="3" type="ORF">LEP1GSC036_0877</name>
</gene>
<feature type="region of interest" description="Disordered" evidence="2">
    <location>
        <begin position="446"/>
        <end position="474"/>
    </location>
</feature>
<accession>A0A828Z411</accession>
<protein>
    <recommendedName>
        <fullName evidence="5">Large structural domain protein</fullName>
    </recommendedName>
</protein>
<organism evidence="3 4">
    <name type="scientific">Leptospira weilii str. 2006001853</name>
    <dbReference type="NCBI Taxonomy" id="1001589"/>
    <lineage>
        <taxon>Bacteria</taxon>
        <taxon>Pseudomonadati</taxon>
        <taxon>Spirochaetota</taxon>
        <taxon>Spirochaetia</taxon>
        <taxon>Leptospirales</taxon>
        <taxon>Leptospiraceae</taxon>
        <taxon>Leptospira</taxon>
    </lineage>
</organism>
<proteinExistence type="predicted"/>
<evidence type="ECO:0000313" key="4">
    <source>
        <dbReference type="Proteomes" id="UP000001338"/>
    </source>
</evidence>
<dbReference type="EMBL" id="AFLV02000045">
    <property type="protein sequence ID" value="EKR64316.1"/>
    <property type="molecule type" value="Genomic_DNA"/>
</dbReference>
<sequence length="474" mass="52544">MTYGNDGNVYGWTAVNGVFQGTVVSSFDPYTVTNPAYAELNQQYQSCQSQASGWMSSWVWMMSPCSDFGPNGSNAPIQSYTVNPNNSSGYYSEGHYIATCNGTDLGGTCIGGTGAYALNLNYCGGGFMCGYSRQWITDQSYSLSVTENFNQAQKDQIATNTKIRNAVFGNYNIAFGQSSQAGNAVSGSSVALETKVWLGGTALSSSNWYNSMGLIEQVQVQTKYKYIDTAMQANQNFWTSMKTQFSSIASTFLSLVNPLKDWEERSAEYEDEYQAKLLELEQMKQTTVANYDNQINQMKAARGAWVTEVYGYQMAGIQGSQDNANSQYRTGQENWDNTINVFQQAELNWYLSAKDTLQQAVTAPNGETQYQTNAIPQANQLQTQITNSETNTNQLYNAATGLYQTYQYSAAGNVMQQAITNLQNQTSWNQQGANFQRQSQILLEEVKPTKQRSSTQVTESTHLPKRSTETEPTS</sequence>
<keyword evidence="1" id="KW-0175">Coiled coil</keyword>
<name>A0A828Z411_9LEPT</name>
<evidence type="ECO:0008006" key="5">
    <source>
        <dbReference type="Google" id="ProtNLM"/>
    </source>
</evidence>
<reference evidence="3 4" key="1">
    <citation type="submission" date="2012-10" db="EMBL/GenBank/DDBJ databases">
        <authorList>
            <person name="Harkins D.M."/>
            <person name="Durkin A.S."/>
            <person name="Brinkac L.M."/>
            <person name="Haft D.H."/>
            <person name="Selengut J.D."/>
            <person name="Sanka R."/>
            <person name="DePew J."/>
            <person name="Purushe J."/>
            <person name="Whelen A.C."/>
            <person name="Vinetz J.M."/>
            <person name="Sutton G.G."/>
            <person name="Nierman W.C."/>
            <person name="Fouts D.E."/>
        </authorList>
    </citation>
    <scope>NUCLEOTIDE SEQUENCE [LARGE SCALE GENOMIC DNA]</scope>
    <source>
        <strain evidence="3 4">2006001853</strain>
    </source>
</reference>
<dbReference type="Proteomes" id="UP000001338">
    <property type="component" value="Unassembled WGS sequence"/>
</dbReference>
<comment type="caution">
    <text evidence="3">The sequence shown here is derived from an EMBL/GenBank/DDBJ whole genome shotgun (WGS) entry which is preliminary data.</text>
</comment>